<dbReference type="GO" id="GO:0000184">
    <property type="term" value="P:nuclear-transcribed mRNA catabolic process, nonsense-mediated decay"/>
    <property type="evidence" value="ECO:0007669"/>
    <property type="project" value="TreeGrafter"/>
</dbReference>
<dbReference type="Proteomes" id="UP000007322">
    <property type="component" value="Chromosome 6"/>
</dbReference>
<feature type="region of interest" description="Disordered" evidence="1">
    <location>
        <begin position="430"/>
        <end position="457"/>
    </location>
</feature>
<name>G2QM19_THET4</name>
<dbReference type="InterPro" id="IPR045153">
    <property type="entry name" value="Est1/Ebs1-like"/>
</dbReference>
<dbReference type="eggNOG" id="ENOG502QRU3">
    <property type="taxonomic scope" value="Eukaryota"/>
</dbReference>
<feature type="region of interest" description="Disordered" evidence="1">
    <location>
        <begin position="1"/>
        <end position="69"/>
    </location>
</feature>
<dbReference type="OrthoDB" id="2017974at2759"/>
<dbReference type="InterPro" id="IPR011990">
    <property type="entry name" value="TPR-like_helical_dom_sf"/>
</dbReference>
<dbReference type="HOGENOM" id="CLU_010014_4_2_1"/>
<dbReference type="PANTHER" id="PTHR15696:SF0">
    <property type="entry name" value="TELOMERASE-BINDING PROTEIN EST1A"/>
    <property type="match status" value="1"/>
</dbReference>
<dbReference type="EMBL" id="CP003007">
    <property type="protein sequence ID" value="AEO60999.1"/>
    <property type="molecule type" value="Genomic_DNA"/>
</dbReference>
<proteinExistence type="predicted"/>
<reference evidence="2 3" key="1">
    <citation type="journal article" date="2011" name="Nat. Biotechnol.">
        <title>Comparative genomic analysis of the thermophilic biomass-degrading fungi Myceliophthora thermophila and Thielavia terrestris.</title>
        <authorList>
            <person name="Berka R.M."/>
            <person name="Grigoriev I.V."/>
            <person name="Otillar R."/>
            <person name="Salamov A."/>
            <person name="Grimwood J."/>
            <person name="Reid I."/>
            <person name="Ishmael N."/>
            <person name="John T."/>
            <person name="Darmond C."/>
            <person name="Moisan M.-C."/>
            <person name="Henrissat B."/>
            <person name="Coutinho P.M."/>
            <person name="Lombard V."/>
            <person name="Natvig D.O."/>
            <person name="Lindquist E."/>
            <person name="Schmutz J."/>
            <person name="Lucas S."/>
            <person name="Harris P."/>
            <person name="Powlowski J."/>
            <person name="Bellemare A."/>
            <person name="Taylor D."/>
            <person name="Butler G."/>
            <person name="de Vries R.P."/>
            <person name="Allijn I.E."/>
            <person name="van den Brink J."/>
            <person name="Ushinsky S."/>
            <person name="Storms R."/>
            <person name="Powell A.J."/>
            <person name="Paulsen I.T."/>
            <person name="Elbourne L.D.H."/>
            <person name="Baker S.E."/>
            <person name="Magnuson J."/>
            <person name="LaBoissiere S."/>
            <person name="Clutterbuck A.J."/>
            <person name="Martinez D."/>
            <person name="Wogulis M."/>
            <person name="de Leon A.L."/>
            <person name="Rey M.W."/>
            <person name="Tsang A."/>
        </authorList>
    </citation>
    <scope>NUCLEOTIDE SEQUENCE [LARGE SCALE GENOMIC DNA]</scope>
    <source>
        <strain evidence="3">ATCC 42464 / BCRC 31852 / DSM 1799</strain>
    </source>
</reference>
<dbReference type="OMA" id="HEHEQFF"/>
<sequence>MDLTEKWKRHLRQSSRVPKDTNTSPTPSSRREGSRSRSVSPPKRSKARLAANPSSSTSARGAAPPSAADDDTIELIKQPETRPILQEQLVAEVKGIYAGLVIVESKCIEVDNNQSSQNDPANRLNNDQWQALIALHRTLLHEHHDFFLASQHPSASPALRRLAAKYAMPARFRQGPNHGASLSPLGHPRSPERIVAALLLFEVAARLPPTELNFVKTHGILFSGKQQDKLDASMEAVFQSLDNHIGRSARRWIESGYHMAISNICAITGYSDNNNPITAALKAFSSLRPSDAANDTRAQPMEEAPAAQSVSSENDTKDTTVSTSTQLSNALRLFTGTYDIICRRFGDNNILPFLHVTLVFVYYLTFCPDAMAHVAPHFPWKLTASMLNTLLNGSSPSSSSPSTAAAAPVSNVSQAAGLAQLVESKQFPGSKKGVSATAEGGEKGDSTALAGPSVGAGRRKRPLPDDYAIRGFPWVEKYFPDGWFVTEDRIDDDDKYFEVPSMLEERKERVVWLGCRIAESEDGKWLRFDNEAKRFGVSPEYDVELELEMGGQVTAAPGESVDYGELPDAGVTA</sequence>
<dbReference type="GO" id="GO:0042162">
    <property type="term" value="F:telomeric DNA binding"/>
    <property type="evidence" value="ECO:0007669"/>
    <property type="project" value="TreeGrafter"/>
</dbReference>
<keyword evidence="3" id="KW-1185">Reference proteome</keyword>
<dbReference type="STRING" id="573729.G2QM19"/>
<dbReference type="GO" id="GO:0070034">
    <property type="term" value="F:telomerase RNA binding"/>
    <property type="evidence" value="ECO:0007669"/>
    <property type="project" value="TreeGrafter"/>
</dbReference>
<dbReference type="GeneID" id="11514459"/>
<dbReference type="GO" id="GO:0005697">
    <property type="term" value="C:telomerase holoenzyme complex"/>
    <property type="evidence" value="ECO:0007669"/>
    <property type="project" value="TreeGrafter"/>
</dbReference>
<feature type="compositionally biased region" description="Polar residues" evidence="1">
    <location>
        <begin position="308"/>
        <end position="323"/>
    </location>
</feature>
<evidence type="ECO:0008006" key="4">
    <source>
        <dbReference type="Google" id="ProtNLM"/>
    </source>
</evidence>
<feature type="compositionally biased region" description="Polar residues" evidence="1">
    <location>
        <begin position="14"/>
        <end position="23"/>
    </location>
</feature>
<feature type="region of interest" description="Disordered" evidence="1">
    <location>
        <begin position="291"/>
        <end position="323"/>
    </location>
</feature>
<dbReference type="PANTHER" id="PTHR15696">
    <property type="entry name" value="SMG-7 SUPPRESSOR WITH MORPHOLOGICAL EFFECT ON GENITALIA PROTEIN 7"/>
    <property type="match status" value="1"/>
</dbReference>
<dbReference type="VEuPathDB" id="FungiDB:MYCTH_89981"/>
<organism evidence="2 3">
    <name type="scientific">Thermothelomyces thermophilus (strain ATCC 42464 / BCRC 31852 / DSM 1799)</name>
    <name type="common">Sporotrichum thermophile</name>
    <dbReference type="NCBI Taxonomy" id="573729"/>
    <lineage>
        <taxon>Eukaryota</taxon>
        <taxon>Fungi</taxon>
        <taxon>Dikarya</taxon>
        <taxon>Ascomycota</taxon>
        <taxon>Pezizomycotina</taxon>
        <taxon>Sordariomycetes</taxon>
        <taxon>Sordariomycetidae</taxon>
        <taxon>Sordariales</taxon>
        <taxon>Chaetomiaceae</taxon>
        <taxon>Thermothelomyces</taxon>
    </lineage>
</organism>
<evidence type="ECO:0000256" key="1">
    <source>
        <dbReference type="SAM" id="MobiDB-lite"/>
    </source>
</evidence>
<accession>G2QM19</accession>
<evidence type="ECO:0000313" key="2">
    <source>
        <dbReference type="EMBL" id="AEO60999.1"/>
    </source>
</evidence>
<gene>
    <name evidence="2" type="ORF">MYCTH_89981</name>
</gene>
<dbReference type="KEGG" id="mtm:MYCTH_89981"/>
<evidence type="ECO:0000313" key="3">
    <source>
        <dbReference type="Proteomes" id="UP000007322"/>
    </source>
</evidence>
<dbReference type="AlphaFoldDB" id="G2QM19"/>
<protein>
    <recommendedName>
        <fullName evidence="4">DNA/RNA-binding domain-containing protein</fullName>
    </recommendedName>
</protein>
<dbReference type="SUPFAM" id="SSF48452">
    <property type="entry name" value="TPR-like"/>
    <property type="match status" value="1"/>
</dbReference>
<dbReference type="RefSeq" id="XP_003666244.1">
    <property type="nucleotide sequence ID" value="XM_003666196.1"/>
</dbReference>
<dbReference type="InParanoid" id="G2QM19"/>